<protein>
    <recommendedName>
        <fullName evidence="2">BHLH domain-containing protein</fullName>
    </recommendedName>
</protein>
<dbReference type="GO" id="GO:0046983">
    <property type="term" value="F:protein dimerization activity"/>
    <property type="evidence" value="ECO:0007669"/>
    <property type="project" value="InterPro"/>
</dbReference>
<name>A0A7S2R6X3_9STRA</name>
<feature type="compositionally biased region" description="Low complexity" evidence="1">
    <location>
        <begin position="132"/>
        <end position="160"/>
    </location>
</feature>
<dbReference type="NCBIfam" id="TIGR00229">
    <property type="entry name" value="sensory_box"/>
    <property type="match status" value="1"/>
</dbReference>
<dbReference type="InterPro" id="IPR000014">
    <property type="entry name" value="PAS"/>
</dbReference>
<sequence>MTSQGYGDVHKGGGQGTSSEWPMPQFWSMVDQAGPSGFKQGFGGPGSAYGAFGREEPWNKEQSDKRRLDRNSREQKRSKRISDQIKELKTLLEEAGVNMAKGNKSSILTCAAEYIMDLQMQNEVATRRARELASAARSESGSTTSGGDMSSRASSSLGRGTAEAYGRDGRVGRHASPGRTINYRRVFHDQSVPVALTAVDGRFIDCNWRFERESGYSKDQLRGMTFFSLVAANGEHGSVFQTVAHMLKDTSRQPKEFVVRATLPGQGSNGADTEEKILQLSTIFADDPQDHEVKYFCCALLSMEREMRPSEEVAGAPRAPPSAPAADATHHSVERNKDAEGSGIAESRRPPGDDPAPTAERET</sequence>
<organism evidence="3">
    <name type="scientific">Rhizochromulina marina</name>
    <dbReference type="NCBI Taxonomy" id="1034831"/>
    <lineage>
        <taxon>Eukaryota</taxon>
        <taxon>Sar</taxon>
        <taxon>Stramenopiles</taxon>
        <taxon>Ochrophyta</taxon>
        <taxon>Dictyochophyceae</taxon>
        <taxon>Rhizochromulinales</taxon>
        <taxon>Rhizochromulina</taxon>
    </lineage>
</organism>
<feature type="region of interest" description="Disordered" evidence="1">
    <location>
        <begin position="129"/>
        <end position="177"/>
    </location>
</feature>
<accession>A0A7S2R6X3</accession>
<dbReference type="AlphaFoldDB" id="A0A7S2R6X3"/>
<dbReference type="InterPro" id="IPR036638">
    <property type="entry name" value="HLH_DNA-bd_sf"/>
</dbReference>
<dbReference type="EMBL" id="HBHJ01002219">
    <property type="protein sequence ID" value="CAD9662506.1"/>
    <property type="molecule type" value="Transcribed_RNA"/>
</dbReference>
<evidence type="ECO:0000313" key="3">
    <source>
        <dbReference type="EMBL" id="CAD9662506.1"/>
    </source>
</evidence>
<dbReference type="Pfam" id="PF00010">
    <property type="entry name" value="HLH"/>
    <property type="match status" value="1"/>
</dbReference>
<feature type="domain" description="BHLH" evidence="2">
    <location>
        <begin position="65"/>
        <end position="118"/>
    </location>
</feature>
<reference evidence="3" key="1">
    <citation type="submission" date="2021-01" db="EMBL/GenBank/DDBJ databases">
        <authorList>
            <person name="Corre E."/>
            <person name="Pelletier E."/>
            <person name="Niang G."/>
            <person name="Scheremetjew M."/>
            <person name="Finn R."/>
            <person name="Kale V."/>
            <person name="Holt S."/>
            <person name="Cochrane G."/>
            <person name="Meng A."/>
            <person name="Brown T."/>
            <person name="Cohen L."/>
        </authorList>
    </citation>
    <scope>NUCLEOTIDE SEQUENCE</scope>
    <source>
        <strain evidence="3">CCMP1243</strain>
    </source>
</reference>
<feature type="region of interest" description="Disordered" evidence="1">
    <location>
        <begin position="309"/>
        <end position="363"/>
    </location>
</feature>
<feature type="compositionally biased region" description="Basic and acidic residues" evidence="1">
    <location>
        <begin position="53"/>
        <end position="81"/>
    </location>
</feature>
<dbReference type="Gene3D" id="4.10.280.10">
    <property type="entry name" value="Helix-loop-helix DNA-binding domain"/>
    <property type="match status" value="1"/>
</dbReference>
<dbReference type="CDD" id="cd00130">
    <property type="entry name" value="PAS"/>
    <property type="match status" value="1"/>
</dbReference>
<gene>
    <name evidence="3" type="ORF">RMAR1173_LOCUS1403</name>
</gene>
<dbReference type="SUPFAM" id="SSF47459">
    <property type="entry name" value="HLH, helix-loop-helix DNA-binding domain"/>
    <property type="match status" value="1"/>
</dbReference>
<dbReference type="CDD" id="cd11393">
    <property type="entry name" value="bHLH_AtbHLH_like"/>
    <property type="match status" value="1"/>
</dbReference>
<feature type="region of interest" description="Disordered" evidence="1">
    <location>
        <begin position="1"/>
        <end position="81"/>
    </location>
</feature>
<dbReference type="InterPro" id="IPR045239">
    <property type="entry name" value="bHLH95_bHLH"/>
</dbReference>
<dbReference type="PROSITE" id="PS50888">
    <property type="entry name" value="BHLH"/>
    <property type="match status" value="1"/>
</dbReference>
<proteinExistence type="predicted"/>
<dbReference type="SUPFAM" id="SSF55785">
    <property type="entry name" value="PYP-like sensor domain (PAS domain)"/>
    <property type="match status" value="1"/>
</dbReference>
<dbReference type="InterPro" id="IPR011598">
    <property type="entry name" value="bHLH_dom"/>
</dbReference>
<feature type="compositionally biased region" description="Basic and acidic residues" evidence="1">
    <location>
        <begin position="328"/>
        <end position="352"/>
    </location>
</feature>
<dbReference type="InterPro" id="IPR035965">
    <property type="entry name" value="PAS-like_dom_sf"/>
</dbReference>
<dbReference type="Gene3D" id="3.30.450.20">
    <property type="entry name" value="PAS domain"/>
    <property type="match status" value="1"/>
</dbReference>
<dbReference type="SMART" id="SM00353">
    <property type="entry name" value="HLH"/>
    <property type="match status" value="1"/>
</dbReference>
<evidence type="ECO:0000259" key="2">
    <source>
        <dbReference type="PROSITE" id="PS50888"/>
    </source>
</evidence>
<evidence type="ECO:0000256" key="1">
    <source>
        <dbReference type="SAM" id="MobiDB-lite"/>
    </source>
</evidence>